<dbReference type="Gene3D" id="3.60.21.10">
    <property type="match status" value="1"/>
</dbReference>
<name>A0A9D2NNP4_9FIRM</name>
<dbReference type="AlphaFoldDB" id="A0A9D2NNP4"/>
<dbReference type="InterPro" id="IPR029052">
    <property type="entry name" value="Metallo-depent_PP-like"/>
</dbReference>
<dbReference type="SUPFAM" id="SSF56300">
    <property type="entry name" value="Metallo-dependent phosphatases"/>
    <property type="match status" value="1"/>
</dbReference>
<sequence length="227" mass="26249">MGRTYVMSDIHGMSELFQRMLERIRFSDEDTLYILGDMIDRGPDPAGILDIVMACDNIIALKGNHEDGFVEWYENVEDKVHQRYYYNTYDVLTDCRATREKLPEYVRFMKSLPLYRKVKMNGNCYLMAHASTEEILRVWKRKERLLWDTSLIDRQTGIPGYVSIVGHVPTFIIRGYPKEPAAVWHSPNGRIIDVDCGAAFADLGGRLGCMCLDTGEEYYETSLQDHK</sequence>
<reference evidence="2" key="2">
    <citation type="submission" date="2021-04" db="EMBL/GenBank/DDBJ databases">
        <authorList>
            <person name="Gilroy R."/>
        </authorList>
    </citation>
    <scope>NUCLEOTIDE SEQUENCE</scope>
    <source>
        <strain evidence="2">ChiW19-954</strain>
    </source>
</reference>
<evidence type="ECO:0000259" key="1">
    <source>
        <dbReference type="Pfam" id="PF00149"/>
    </source>
</evidence>
<dbReference type="InterPro" id="IPR004843">
    <property type="entry name" value="Calcineurin-like_PHP"/>
</dbReference>
<reference evidence="2" key="1">
    <citation type="journal article" date="2021" name="PeerJ">
        <title>Extensive microbial diversity within the chicken gut microbiome revealed by metagenomics and culture.</title>
        <authorList>
            <person name="Gilroy R."/>
            <person name="Ravi A."/>
            <person name="Getino M."/>
            <person name="Pursley I."/>
            <person name="Horton D.L."/>
            <person name="Alikhan N.F."/>
            <person name="Baker D."/>
            <person name="Gharbi K."/>
            <person name="Hall N."/>
            <person name="Watson M."/>
            <person name="Adriaenssens E.M."/>
            <person name="Foster-Nyarko E."/>
            <person name="Jarju S."/>
            <person name="Secka A."/>
            <person name="Antonio M."/>
            <person name="Oren A."/>
            <person name="Chaudhuri R.R."/>
            <person name="La Ragione R."/>
            <person name="Hildebrand F."/>
            <person name="Pallen M.J."/>
        </authorList>
    </citation>
    <scope>NUCLEOTIDE SEQUENCE</scope>
    <source>
        <strain evidence="2">ChiW19-954</strain>
    </source>
</reference>
<organism evidence="2 3">
    <name type="scientific">Candidatus Mediterraneibacter faecipullorum</name>
    <dbReference type="NCBI Taxonomy" id="2838670"/>
    <lineage>
        <taxon>Bacteria</taxon>
        <taxon>Bacillati</taxon>
        <taxon>Bacillota</taxon>
        <taxon>Clostridia</taxon>
        <taxon>Lachnospirales</taxon>
        <taxon>Lachnospiraceae</taxon>
        <taxon>Mediterraneibacter</taxon>
    </lineage>
</organism>
<dbReference type="InterPro" id="IPR050126">
    <property type="entry name" value="Ap4A_hydrolase"/>
</dbReference>
<evidence type="ECO:0000313" key="3">
    <source>
        <dbReference type="Proteomes" id="UP000823890"/>
    </source>
</evidence>
<feature type="domain" description="Calcineurin-like phosphoesterase" evidence="1">
    <location>
        <begin position="3"/>
        <end position="88"/>
    </location>
</feature>
<protein>
    <submittedName>
        <fullName evidence="2">Metallophosphoesterase</fullName>
    </submittedName>
</protein>
<evidence type="ECO:0000313" key="2">
    <source>
        <dbReference type="EMBL" id="HJC34475.1"/>
    </source>
</evidence>
<dbReference type="Proteomes" id="UP000823890">
    <property type="component" value="Unassembled WGS sequence"/>
</dbReference>
<gene>
    <name evidence="2" type="ORF">H9758_07770</name>
</gene>
<comment type="caution">
    <text evidence="2">The sequence shown here is derived from an EMBL/GenBank/DDBJ whole genome shotgun (WGS) entry which is preliminary data.</text>
</comment>
<accession>A0A9D2NNP4</accession>
<dbReference type="PANTHER" id="PTHR42850">
    <property type="entry name" value="METALLOPHOSPHOESTERASE"/>
    <property type="match status" value="1"/>
</dbReference>
<dbReference type="EMBL" id="DWWO01000098">
    <property type="protein sequence ID" value="HJC34475.1"/>
    <property type="molecule type" value="Genomic_DNA"/>
</dbReference>
<dbReference type="GO" id="GO:0016791">
    <property type="term" value="F:phosphatase activity"/>
    <property type="evidence" value="ECO:0007669"/>
    <property type="project" value="TreeGrafter"/>
</dbReference>
<dbReference type="Pfam" id="PF00149">
    <property type="entry name" value="Metallophos"/>
    <property type="match status" value="1"/>
</dbReference>
<proteinExistence type="predicted"/>
<dbReference type="PANTHER" id="PTHR42850:SF4">
    <property type="entry name" value="ZINC-DEPENDENT ENDOPOLYPHOSPHATASE"/>
    <property type="match status" value="1"/>
</dbReference>
<dbReference type="GO" id="GO:0005737">
    <property type="term" value="C:cytoplasm"/>
    <property type="evidence" value="ECO:0007669"/>
    <property type="project" value="TreeGrafter"/>
</dbReference>